<comment type="catalytic activity">
    <reaction evidence="14">
        <text>an organic molecule + reduced [NADPH--hemoprotein reductase] + O2 = an alcohol + oxidized [NADPH--hemoprotein reductase] + H2O + H(+)</text>
        <dbReference type="Rhea" id="RHEA:17149"/>
        <dbReference type="Rhea" id="RHEA-COMP:11964"/>
        <dbReference type="Rhea" id="RHEA-COMP:11965"/>
        <dbReference type="ChEBI" id="CHEBI:15377"/>
        <dbReference type="ChEBI" id="CHEBI:15378"/>
        <dbReference type="ChEBI" id="CHEBI:15379"/>
        <dbReference type="ChEBI" id="CHEBI:30879"/>
        <dbReference type="ChEBI" id="CHEBI:57618"/>
        <dbReference type="ChEBI" id="CHEBI:58210"/>
        <dbReference type="ChEBI" id="CHEBI:142491"/>
        <dbReference type="EC" id="1.14.14.1"/>
    </reaction>
</comment>
<dbReference type="PROSITE" id="PS00086">
    <property type="entry name" value="CYTOCHROME_P450"/>
    <property type="match status" value="1"/>
</dbReference>
<accession>A0A6J1NS66</accession>
<evidence type="ECO:0000256" key="2">
    <source>
        <dbReference type="ARBA" id="ARBA00004174"/>
    </source>
</evidence>
<name>A0A6J1NS66_BICAN</name>
<keyword evidence="11 15" id="KW-0408">Iron</keyword>
<evidence type="ECO:0000256" key="16">
    <source>
        <dbReference type="RuleBase" id="RU000461"/>
    </source>
</evidence>
<gene>
    <name evidence="18" type="primary">LOC112051609</name>
</gene>
<evidence type="ECO:0000256" key="12">
    <source>
        <dbReference type="ARBA" id="ARBA00023033"/>
    </source>
</evidence>
<keyword evidence="6 15" id="KW-0349">Heme</keyword>
<protein>
    <recommendedName>
        <fullName evidence="5">unspecific monooxygenase</fullName>
        <ecNumber evidence="5">1.14.14.1</ecNumber>
    </recommendedName>
</protein>
<proteinExistence type="inferred from homology"/>
<organism evidence="17 18">
    <name type="scientific">Bicyclus anynana</name>
    <name type="common">Squinting bush brown butterfly</name>
    <dbReference type="NCBI Taxonomy" id="110368"/>
    <lineage>
        <taxon>Eukaryota</taxon>
        <taxon>Metazoa</taxon>
        <taxon>Ecdysozoa</taxon>
        <taxon>Arthropoda</taxon>
        <taxon>Hexapoda</taxon>
        <taxon>Insecta</taxon>
        <taxon>Pterygota</taxon>
        <taxon>Neoptera</taxon>
        <taxon>Endopterygota</taxon>
        <taxon>Lepidoptera</taxon>
        <taxon>Glossata</taxon>
        <taxon>Ditrysia</taxon>
        <taxon>Papilionoidea</taxon>
        <taxon>Nymphalidae</taxon>
        <taxon>Satyrinae</taxon>
        <taxon>Satyrini</taxon>
        <taxon>Mycalesina</taxon>
        <taxon>Bicyclus</taxon>
    </lineage>
</organism>
<keyword evidence="9" id="KW-0492">Microsome</keyword>
<evidence type="ECO:0000256" key="9">
    <source>
        <dbReference type="ARBA" id="ARBA00022848"/>
    </source>
</evidence>
<comment type="similarity">
    <text evidence="4 16">Belongs to the cytochrome P450 family.</text>
</comment>
<keyword evidence="7 15" id="KW-0479">Metal-binding</keyword>
<evidence type="ECO:0000256" key="3">
    <source>
        <dbReference type="ARBA" id="ARBA00004406"/>
    </source>
</evidence>
<evidence type="ECO:0000256" key="7">
    <source>
        <dbReference type="ARBA" id="ARBA00022723"/>
    </source>
</evidence>
<dbReference type="OrthoDB" id="2789670at2759"/>
<dbReference type="EC" id="1.14.14.1" evidence="5"/>
<feature type="binding site" description="axial binding residue" evidence="15">
    <location>
        <position position="454"/>
    </location>
    <ligand>
        <name>heme</name>
        <dbReference type="ChEBI" id="CHEBI:30413"/>
    </ligand>
    <ligandPart>
        <name>Fe</name>
        <dbReference type="ChEBI" id="CHEBI:18248"/>
    </ligandPart>
</feature>
<dbReference type="Pfam" id="PF00067">
    <property type="entry name" value="p450"/>
    <property type="match status" value="1"/>
</dbReference>
<sequence>MITFFLLFVLILVFYYYGTRNFDYWKKRGVKYEEPLFFFGGNIKFYIDNVSFSERFAALHRAYPNEKFVGFFEGNGPAILFRDPDLIKHVLVTDFRYFHRRGVSLTKNVTEPLMKNLFTVDGDIWKLMRQKLTPAFSTSKLKAMFPLIIETTEKLTRIANDLAETKDEVDVRELMARFTTDFVGACGFGIDSQALNEEDSDFRQLGKRIFNPTTRDHFVNLIKGMFPDTFSEVRFFAPEIEEKTFSIVKRIMSQRNYKPCGRNDFIDMMLELRLKGKIVGESIERRNADGTPEIVELEQDDKLLAAQVFIFFAAGFETSSSASSFLLHMLAYHPEVQDRCRKEVDAILEKYDGRLCYDAVKEFKYLLMAFKEALRLLPSPGFLLRLTCDKYHIPGTDVSIDEGTTVVISLEALFSDERFFKDPEKFDPERFHPHKIGELDKSIYMPFGDGPRACIGERMGIMQSLAGVATILKNFTVTPSRSSLRKPRIDPKSIIVQSIIGGLPLSLKRRQKT</sequence>
<evidence type="ECO:0000256" key="13">
    <source>
        <dbReference type="ARBA" id="ARBA00023136"/>
    </source>
</evidence>
<comment type="cofactor">
    <cofactor evidence="1 15">
        <name>heme</name>
        <dbReference type="ChEBI" id="CHEBI:30413"/>
    </cofactor>
</comment>
<dbReference type="PANTHER" id="PTHR24292:SF54">
    <property type="entry name" value="CYP9F3-RELATED"/>
    <property type="match status" value="1"/>
</dbReference>
<evidence type="ECO:0000313" key="17">
    <source>
        <dbReference type="Proteomes" id="UP001652582"/>
    </source>
</evidence>
<keyword evidence="12 16" id="KW-0503">Monooxygenase</keyword>
<keyword evidence="13" id="KW-0472">Membrane</keyword>
<dbReference type="InterPro" id="IPR017972">
    <property type="entry name" value="Cyt_P450_CS"/>
</dbReference>
<evidence type="ECO:0000256" key="14">
    <source>
        <dbReference type="ARBA" id="ARBA00047827"/>
    </source>
</evidence>
<reference evidence="18" key="1">
    <citation type="submission" date="2025-08" db="UniProtKB">
        <authorList>
            <consortium name="RefSeq"/>
        </authorList>
    </citation>
    <scope>IDENTIFICATION</scope>
</reference>
<evidence type="ECO:0000256" key="11">
    <source>
        <dbReference type="ARBA" id="ARBA00023004"/>
    </source>
</evidence>
<dbReference type="KEGG" id="bany:112051609"/>
<dbReference type="Proteomes" id="UP001652582">
    <property type="component" value="Chromosome 18"/>
</dbReference>
<dbReference type="GO" id="GO:0005506">
    <property type="term" value="F:iron ion binding"/>
    <property type="evidence" value="ECO:0007669"/>
    <property type="project" value="InterPro"/>
</dbReference>
<keyword evidence="17" id="KW-1185">Reference proteome</keyword>
<evidence type="ECO:0000256" key="6">
    <source>
        <dbReference type="ARBA" id="ARBA00022617"/>
    </source>
</evidence>
<dbReference type="CDD" id="cd11056">
    <property type="entry name" value="CYP6-like"/>
    <property type="match status" value="1"/>
</dbReference>
<evidence type="ECO:0000256" key="5">
    <source>
        <dbReference type="ARBA" id="ARBA00012109"/>
    </source>
</evidence>
<evidence type="ECO:0000256" key="4">
    <source>
        <dbReference type="ARBA" id="ARBA00010617"/>
    </source>
</evidence>
<evidence type="ECO:0000256" key="15">
    <source>
        <dbReference type="PIRSR" id="PIRSR602401-1"/>
    </source>
</evidence>
<dbReference type="PRINTS" id="PR00463">
    <property type="entry name" value="EP450I"/>
</dbReference>
<evidence type="ECO:0000313" key="18">
    <source>
        <dbReference type="RefSeq" id="XP_023946091.2"/>
    </source>
</evidence>
<dbReference type="AlphaFoldDB" id="A0A6J1NS66"/>
<dbReference type="RefSeq" id="XP_023946091.2">
    <property type="nucleotide sequence ID" value="XM_024090323.2"/>
</dbReference>
<dbReference type="GO" id="GO:0005789">
    <property type="term" value="C:endoplasmic reticulum membrane"/>
    <property type="evidence" value="ECO:0007669"/>
    <property type="project" value="UniProtKB-SubCell"/>
</dbReference>
<dbReference type="InterPro" id="IPR036396">
    <property type="entry name" value="Cyt_P450_sf"/>
</dbReference>
<dbReference type="GO" id="GO:0020037">
    <property type="term" value="F:heme binding"/>
    <property type="evidence" value="ECO:0007669"/>
    <property type="project" value="InterPro"/>
</dbReference>
<dbReference type="GeneID" id="112051609"/>
<dbReference type="SUPFAM" id="SSF48264">
    <property type="entry name" value="Cytochrome P450"/>
    <property type="match status" value="1"/>
</dbReference>
<comment type="subcellular location">
    <subcellularLocation>
        <location evidence="3">Endoplasmic reticulum membrane</location>
        <topology evidence="3">Peripheral membrane protein</topology>
    </subcellularLocation>
    <subcellularLocation>
        <location evidence="2">Microsome membrane</location>
        <topology evidence="2">Peripheral membrane protein</topology>
    </subcellularLocation>
</comment>
<evidence type="ECO:0000256" key="1">
    <source>
        <dbReference type="ARBA" id="ARBA00001971"/>
    </source>
</evidence>
<dbReference type="PRINTS" id="PR00385">
    <property type="entry name" value="P450"/>
</dbReference>
<dbReference type="InterPro" id="IPR002401">
    <property type="entry name" value="Cyt_P450_E_grp-I"/>
</dbReference>
<dbReference type="Gene3D" id="1.10.630.10">
    <property type="entry name" value="Cytochrome P450"/>
    <property type="match status" value="1"/>
</dbReference>
<dbReference type="PANTHER" id="PTHR24292">
    <property type="entry name" value="CYTOCHROME P450"/>
    <property type="match status" value="1"/>
</dbReference>
<keyword evidence="8" id="KW-0256">Endoplasmic reticulum</keyword>
<keyword evidence="10 16" id="KW-0560">Oxidoreductase</keyword>
<dbReference type="GO" id="GO:0016712">
    <property type="term" value="F:oxidoreductase activity, acting on paired donors, with incorporation or reduction of molecular oxygen, reduced flavin or flavoprotein as one donor, and incorporation of one atom of oxygen"/>
    <property type="evidence" value="ECO:0007669"/>
    <property type="project" value="UniProtKB-EC"/>
</dbReference>
<evidence type="ECO:0000256" key="8">
    <source>
        <dbReference type="ARBA" id="ARBA00022824"/>
    </source>
</evidence>
<dbReference type="InterPro" id="IPR001128">
    <property type="entry name" value="Cyt_P450"/>
</dbReference>
<dbReference type="InterPro" id="IPR050476">
    <property type="entry name" value="Insect_CytP450_Detox"/>
</dbReference>
<evidence type="ECO:0000256" key="10">
    <source>
        <dbReference type="ARBA" id="ARBA00023002"/>
    </source>
</evidence>